<feature type="non-terminal residue" evidence="1">
    <location>
        <position position="64"/>
    </location>
</feature>
<dbReference type="AlphaFoldDB" id="A0A6A0AHN4"/>
<accession>A0A6A0AHN4</accession>
<sequence length="64" mass="7090">MFAGLRWCAPPTCRASLTDSQGRSLPVKLTTQTQQTFHQMIELMGCRCMKITNPMLGKPDFGAS</sequence>
<evidence type="ECO:0000313" key="2">
    <source>
        <dbReference type="Proteomes" id="UP000485058"/>
    </source>
</evidence>
<protein>
    <submittedName>
        <fullName evidence="1">Uncharacterized protein</fullName>
    </submittedName>
</protein>
<dbReference type="EMBL" id="BLLF01005895">
    <property type="protein sequence ID" value="GFH31743.1"/>
    <property type="molecule type" value="Genomic_DNA"/>
</dbReference>
<proteinExistence type="predicted"/>
<dbReference type="Proteomes" id="UP000485058">
    <property type="component" value="Unassembled WGS sequence"/>
</dbReference>
<comment type="caution">
    <text evidence="1">The sequence shown here is derived from an EMBL/GenBank/DDBJ whole genome shotgun (WGS) entry which is preliminary data.</text>
</comment>
<name>A0A6A0AHN4_HAELA</name>
<reference evidence="1 2" key="1">
    <citation type="submission" date="2020-02" db="EMBL/GenBank/DDBJ databases">
        <title>Draft genome sequence of Haematococcus lacustris strain NIES-144.</title>
        <authorList>
            <person name="Morimoto D."/>
            <person name="Nakagawa S."/>
            <person name="Yoshida T."/>
            <person name="Sawayama S."/>
        </authorList>
    </citation>
    <scope>NUCLEOTIDE SEQUENCE [LARGE SCALE GENOMIC DNA]</scope>
    <source>
        <strain evidence="1 2">NIES-144</strain>
    </source>
</reference>
<gene>
    <name evidence="1" type="ORF">HaLaN_30846</name>
</gene>
<keyword evidence="2" id="KW-1185">Reference proteome</keyword>
<feature type="non-terminal residue" evidence="1">
    <location>
        <position position="1"/>
    </location>
</feature>
<evidence type="ECO:0000313" key="1">
    <source>
        <dbReference type="EMBL" id="GFH31743.1"/>
    </source>
</evidence>
<organism evidence="1 2">
    <name type="scientific">Haematococcus lacustris</name>
    <name type="common">Green alga</name>
    <name type="synonym">Haematococcus pluvialis</name>
    <dbReference type="NCBI Taxonomy" id="44745"/>
    <lineage>
        <taxon>Eukaryota</taxon>
        <taxon>Viridiplantae</taxon>
        <taxon>Chlorophyta</taxon>
        <taxon>core chlorophytes</taxon>
        <taxon>Chlorophyceae</taxon>
        <taxon>CS clade</taxon>
        <taxon>Chlamydomonadales</taxon>
        <taxon>Haematococcaceae</taxon>
        <taxon>Haematococcus</taxon>
    </lineage>
</organism>